<dbReference type="EnsemblPlants" id="Pp3c14_15150V3.3">
    <property type="protein sequence ID" value="Pp3c14_15150V3.3"/>
    <property type="gene ID" value="Pp3c14_15150"/>
</dbReference>
<evidence type="ECO:0000313" key="3">
    <source>
        <dbReference type="EnsemblPlants" id="Pp3c14_15150V3.1"/>
    </source>
</evidence>
<dbReference type="Gramene" id="Pp3c14_15150V3.3">
    <property type="protein sequence ID" value="Pp3c14_15150V3.3"/>
    <property type="gene ID" value="Pp3c14_15150"/>
</dbReference>
<reference evidence="2 4" key="2">
    <citation type="journal article" date="2018" name="Plant J.">
        <title>The Physcomitrella patens chromosome-scale assembly reveals moss genome structure and evolution.</title>
        <authorList>
            <person name="Lang D."/>
            <person name="Ullrich K.K."/>
            <person name="Murat F."/>
            <person name="Fuchs J."/>
            <person name="Jenkins J."/>
            <person name="Haas F.B."/>
            <person name="Piednoel M."/>
            <person name="Gundlach H."/>
            <person name="Van Bel M."/>
            <person name="Meyberg R."/>
            <person name="Vives C."/>
            <person name="Morata J."/>
            <person name="Symeonidi A."/>
            <person name="Hiss M."/>
            <person name="Muchero W."/>
            <person name="Kamisugi Y."/>
            <person name="Saleh O."/>
            <person name="Blanc G."/>
            <person name="Decker E.L."/>
            <person name="van Gessel N."/>
            <person name="Grimwood J."/>
            <person name="Hayes R.D."/>
            <person name="Graham S.W."/>
            <person name="Gunter L.E."/>
            <person name="McDaniel S.F."/>
            <person name="Hoernstein S.N.W."/>
            <person name="Larsson A."/>
            <person name="Li F.W."/>
            <person name="Perroud P.F."/>
            <person name="Phillips J."/>
            <person name="Ranjan P."/>
            <person name="Rokshar D.S."/>
            <person name="Rothfels C.J."/>
            <person name="Schneider L."/>
            <person name="Shu S."/>
            <person name="Stevenson D.W."/>
            <person name="Thummler F."/>
            <person name="Tillich M."/>
            <person name="Villarreal Aguilar J.C."/>
            <person name="Widiez T."/>
            <person name="Wong G.K."/>
            <person name="Wymore A."/>
            <person name="Zhang Y."/>
            <person name="Zimmer A.D."/>
            <person name="Quatrano R.S."/>
            <person name="Mayer K.F.X."/>
            <person name="Goodstein D."/>
            <person name="Casacuberta J.M."/>
            <person name="Vandepoele K."/>
            <person name="Reski R."/>
            <person name="Cuming A.C."/>
            <person name="Tuskan G.A."/>
            <person name="Maumus F."/>
            <person name="Salse J."/>
            <person name="Schmutz J."/>
            <person name="Rensing S.A."/>
        </authorList>
    </citation>
    <scope>NUCLEOTIDE SEQUENCE [LARGE SCALE GENOMIC DNA]</scope>
    <source>
        <strain evidence="3 4">cv. Gransden 2004</strain>
    </source>
</reference>
<feature type="region of interest" description="Disordered" evidence="1">
    <location>
        <begin position="920"/>
        <end position="940"/>
    </location>
</feature>
<dbReference type="EnsemblPlants" id="Pp3c14_15150V3.4">
    <property type="protein sequence ID" value="Pp3c14_15150V3.4"/>
    <property type="gene ID" value="Pp3c14_15150"/>
</dbReference>
<dbReference type="RefSeq" id="XP_024393712.1">
    <property type="nucleotide sequence ID" value="XM_024537944.2"/>
</dbReference>
<dbReference type="EnsemblPlants" id="Pp3c14_15150V3.1">
    <property type="protein sequence ID" value="Pp3c14_15150V3.1"/>
    <property type="gene ID" value="Pp3c14_15150"/>
</dbReference>
<accession>A0A2K1JHW3</accession>
<feature type="region of interest" description="Disordered" evidence="1">
    <location>
        <begin position="445"/>
        <end position="505"/>
    </location>
</feature>
<dbReference type="GeneID" id="112291021"/>
<feature type="compositionally biased region" description="Basic and acidic residues" evidence="1">
    <location>
        <begin position="187"/>
        <end position="200"/>
    </location>
</feature>
<feature type="region of interest" description="Disordered" evidence="1">
    <location>
        <begin position="39"/>
        <end position="285"/>
    </location>
</feature>
<evidence type="ECO:0000313" key="4">
    <source>
        <dbReference type="Proteomes" id="UP000006727"/>
    </source>
</evidence>
<feature type="compositionally biased region" description="Basic and acidic residues" evidence="1">
    <location>
        <begin position="123"/>
        <end position="146"/>
    </location>
</feature>
<dbReference type="Gramene" id="Pp3c14_15150V3.4">
    <property type="protein sequence ID" value="Pp3c14_15150V3.4"/>
    <property type="gene ID" value="Pp3c14_15150"/>
</dbReference>
<dbReference type="Gramene" id="Pp3c14_15150V3.2">
    <property type="protein sequence ID" value="Pp3c14_15150V3.2"/>
    <property type="gene ID" value="Pp3c14_15150"/>
</dbReference>
<protein>
    <recommendedName>
        <fullName evidence="5">SAP domain-containing protein</fullName>
    </recommendedName>
</protein>
<feature type="compositionally biased region" description="Polar residues" evidence="1">
    <location>
        <begin position="155"/>
        <end position="169"/>
    </location>
</feature>
<evidence type="ECO:0000313" key="2">
    <source>
        <dbReference type="EMBL" id="PNR41142.1"/>
    </source>
</evidence>
<feature type="compositionally biased region" description="Polar residues" evidence="1">
    <location>
        <begin position="223"/>
        <end position="232"/>
    </location>
</feature>
<dbReference type="KEGG" id="ppp:112291021"/>
<dbReference type="Proteomes" id="UP000006727">
    <property type="component" value="Chromosome 14"/>
</dbReference>
<feature type="compositionally biased region" description="Basic and acidic residues" evidence="1">
    <location>
        <begin position="464"/>
        <end position="479"/>
    </location>
</feature>
<gene>
    <name evidence="3" type="primary">LOC112291021</name>
    <name evidence="2" type="ORF">PHYPA_018545</name>
</gene>
<dbReference type="Gramene" id="Pp3c14_15150V3.1">
    <property type="protein sequence ID" value="Pp3c14_15150V3.1"/>
    <property type="gene ID" value="Pp3c14_15150"/>
</dbReference>
<evidence type="ECO:0000256" key="1">
    <source>
        <dbReference type="SAM" id="MobiDB-lite"/>
    </source>
</evidence>
<evidence type="ECO:0008006" key="5">
    <source>
        <dbReference type="Google" id="ProtNLM"/>
    </source>
</evidence>
<dbReference type="PaxDb" id="3218-PP1S209_113V6.1"/>
<dbReference type="EMBL" id="ABEU02000014">
    <property type="protein sequence ID" value="PNR41142.1"/>
    <property type="molecule type" value="Genomic_DNA"/>
</dbReference>
<dbReference type="AlphaFoldDB" id="A0A2K1JHW3"/>
<feature type="compositionally biased region" description="Basic and acidic residues" evidence="1">
    <location>
        <begin position="100"/>
        <end position="111"/>
    </location>
</feature>
<reference evidence="3" key="3">
    <citation type="submission" date="2020-12" db="UniProtKB">
        <authorList>
            <consortium name="EnsemblPlants"/>
        </authorList>
    </citation>
    <scope>IDENTIFICATION</scope>
</reference>
<sequence length="1087" mass="118075">METINVEKVPRKELMQLCTDHKIRTAGVKQDELIRLLQKKLQSPASTPPRMPKARSQMSSIESPPMSPKPKTHSRTSSTESLPTSPQPKVRSQLGVDPHTPPKDPRGKLAEKSSGTRSTGLGRSDRSLLDNPSRRNSSEQIRKEPSSDSGLPRKPTSTKTASTPAQKSPSDLLRKKASTSSVIGKLAQDRHSKPTDESSSRSRHVSFSEIGKPAQERRPRQGDGSSLRTRNNIEGPRQSARGTSLAGKRPGERSLGLSKINEARKPRTNADAYSEAATSPRASEAGDCASVIDNSDLCSVYSFCSVSEVATDAGQHNVEEDFDVDDGRSVSSEPASSFALRANRLTLRTSTLGSKMDQSVCSSWQTAHGRDFLDSSVKSSALNREGLKLTELAKDREDEFFHNLKDTDSLTRDATIPDTLLDSLAENPGKIIRAEGQKEEFEKLCMPDSSTTCSKENEIAASEGTKREHLHSSTSEKNEAALAAGPSASESEGNLSTEREISPPSGVEAITHKTEAAIKAGHSASKSGGNSSMEPAPGIAEIIQTSEAAIAARLPLSKSGVDLSMRREMLPPPGIETTTHTSETAIAADPSASESGGNLSMEREISPAPGISETIQTSEAAIAAGLSASESGNNLFKEREMSPSLESAAVVQTSEAALAPKTNNVDLASPSKVSDSFVATMDCQHEKNTEQNSNTVHSDVTCDEFNSDHPKVEHAVACTSTQERYTAPVVEKDAPVANPEHDYKTTVSLGIPQQHTEVTHPAADVRPVIFVSQTLPATGEKALFDADCHKFDPGHQSIEQVIRDSNIYEVGNNTVLAPCALVANFESQDATSAPFGVYRQEIEMATCEVQHRNTDSFQVDFKFIGEQNFEKGSLIDCAMKLQRDRSFDDQEIGIFQAREEKDVRLNDLGECSISSAIRDEAPHSVVPHRKTDPSTTDRLGKDDSYGVAVVSVGKRSFTEYEPLLQPDILDTTSIAPVHVNLPESHIKPISFDSTIGYDPPEPQIMSFTTRSPDNEREDSDIKMRDGPCARDCGQLPDFNKDGRELKVNLLQDKRENIYQRLDIIQGHWCLAFFKAKILKTILVSGRT</sequence>
<reference evidence="2 4" key="1">
    <citation type="journal article" date="2008" name="Science">
        <title>The Physcomitrella genome reveals evolutionary insights into the conquest of land by plants.</title>
        <authorList>
            <person name="Rensing S."/>
            <person name="Lang D."/>
            <person name="Zimmer A."/>
            <person name="Terry A."/>
            <person name="Salamov A."/>
            <person name="Shapiro H."/>
            <person name="Nishiyama T."/>
            <person name="Perroud P.-F."/>
            <person name="Lindquist E."/>
            <person name="Kamisugi Y."/>
            <person name="Tanahashi T."/>
            <person name="Sakakibara K."/>
            <person name="Fujita T."/>
            <person name="Oishi K."/>
            <person name="Shin-I T."/>
            <person name="Kuroki Y."/>
            <person name="Toyoda A."/>
            <person name="Suzuki Y."/>
            <person name="Hashimoto A."/>
            <person name="Yamaguchi K."/>
            <person name="Sugano A."/>
            <person name="Kohara Y."/>
            <person name="Fujiyama A."/>
            <person name="Anterola A."/>
            <person name="Aoki S."/>
            <person name="Ashton N."/>
            <person name="Barbazuk W.B."/>
            <person name="Barker E."/>
            <person name="Bennetzen J."/>
            <person name="Bezanilla M."/>
            <person name="Blankenship R."/>
            <person name="Cho S.H."/>
            <person name="Dutcher S."/>
            <person name="Estelle M."/>
            <person name="Fawcett J.A."/>
            <person name="Gundlach H."/>
            <person name="Hanada K."/>
            <person name="Heyl A."/>
            <person name="Hicks K.A."/>
            <person name="Hugh J."/>
            <person name="Lohr M."/>
            <person name="Mayer K."/>
            <person name="Melkozernov A."/>
            <person name="Murata T."/>
            <person name="Nelson D."/>
            <person name="Pils B."/>
            <person name="Prigge M."/>
            <person name="Reiss B."/>
            <person name="Renner T."/>
            <person name="Rombauts S."/>
            <person name="Rushton P."/>
            <person name="Sanderfoot A."/>
            <person name="Schween G."/>
            <person name="Shiu S.-H."/>
            <person name="Stueber K."/>
            <person name="Theodoulou F.L."/>
            <person name="Tu H."/>
            <person name="Van de Peer Y."/>
            <person name="Verrier P.J."/>
            <person name="Waters E."/>
            <person name="Wood A."/>
            <person name="Yang L."/>
            <person name="Cove D."/>
            <person name="Cuming A."/>
            <person name="Hasebe M."/>
            <person name="Lucas S."/>
            <person name="Mishler D.B."/>
            <person name="Reski R."/>
            <person name="Grigoriev I."/>
            <person name="Quatrano R.S."/>
            <person name="Boore J.L."/>
        </authorList>
    </citation>
    <scope>NUCLEOTIDE SEQUENCE [LARGE SCALE GENOMIC DNA]</scope>
    <source>
        <strain evidence="3 4">cv. Gransden 2004</strain>
    </source>
</reference>
<feature type="compositionally biased region" description="Low complexity" evidence="1">
    <location>
        <begin position="113"/>
        <end position="122"/>
    </location>
</feature>
<keyword evidence="4" id="KW-1185">Reference proteome</keyword>
<dbReference type="EnsemblPlants" id="Pp3c14_15150V3.2">
    <property type="protein sequence ID" value="Pp3c14_15150V3.2"/>
    <property type="gene ID" value="Pp3c14_15150"/>
</dbReference>
<feature type="compositionally biased region" description="Polar residues" evidence="1">
    <location>
        <begin position="75"/>
        <end position="84"/>
    </location>
</feature>
<proteinExistence type="predicted"/>
<organism evidence="2">
    <name type="scientific">Physcomitrium patens</name>
    <name type="common">Spreading-leaved earth moss</name>
    <name type="synonym">Physcomitrella patens</name>
    <dbReference type="NCBI Taxonomy" id="3218"/>
    <lineage>
        <taxon>Eukaryota</taxon>
        <taxon>Viridiplantae</taxon>
        <taxon>Streptophyta</taxon>
        <taxon>Embryophyta</taxon>
        <taxon>Bryophyta</taxon>
        <taxon>Bryophytina</taxon>
        <taxon>Bryopsida</taxon>
        <taxon>Funariidae</taxon>
        <taxon>Funariales</taxon>
        <taxon>Funariaceae</taxon>
        <taxon>Physcomitrium</taxon>
    </lineage>
</organism>
<name>A0A2K1JHW3_PHYPA</name>